<feature type="region of interest" description="Disordered" evidence="1">
    <location>
        <begin position="88"/>
        <end position="114"/>
    </location>
</feature>
<dbReference type="AlphaFoldDB" id="A0A7E4ZQJ6"/>
<keyword evidence="2" id="KW-1185">Reference proteome</keyword>
<reference evidence="3" key="2">
    <citation type="submission" date="2020-10" db="UniProtKB">
        <authorList>
            <consortium name="WormBaseParasite"/>
        </authorList>
    </citation>
    <scope>IDENTIFICATION</scope>
</reference>
<dbReference type="WBParaSite" id="Pan_g11473.t2">
    <property type="protein sequence ID" value="Pan_g11473.t2"/>
    <property type="gene ID" value="Pan_g11473"/>
</dbReference>
<protein>
    <submittedName>
        <fullName evidence="3">Uncharacterized protein</fullName>
    </submittedName>
</protein>
<proteinExistence type="predicted"/>
<evidence type="ECO:0000256" key="1">
    <source>
        <dbReference type="SAM" id="MobiDB-lite"/>
    </source>
</evidence>
<dbReference type="Proteomes" id="UP000492821">
    <property type="component" value="Unassembled WGS sequence"/>
</dbReference>
<evidence type="ECO:0000313" key="2">
    <source>
        <dbReference type="Proteomes" id="UP000492821"/>
    </source>
</evidence>
<name>A0A7E4ZQJ6_PANRE</name>
<sequence length="114" mass="12208">MDRSLLLRRSSRRDAAPAHQMSFSSIPMLSGIISLYHRILFVAFDCLFEAKFGVTPASPRTPAQALFVDSHQYPYTLADSTNSSEYSACGDAPNLATPGSSSSGLAPAPSSRPI</sequence>
<accession>A0A7E4ZQJ6</accession>
<reference evidence="2" key="1">
    <citation type="journal article" date="2013" name="Genetics">
        <title>The draft genome and transcriptome of Panagrellus redivivus are shaped by the harsh demands of a free-living lifestyle.</title>
        <authorList>
            <person name="Srinivasan J."/>
            <person name="Dillman A.R."/>
            <person name="Macchietto M.G."/>
            <person name="Heikkinen L."/>
            <person name="Lakso M."/>
            <person name="Fracchia K.M."/>
            <person name="Antoshechkin I."/>
            <person name="Mortazavi A."/>
            <person name="Wong G."/>
            <person name="Sternberg P.W."/>
        </authorList>
    </citation>
    <scope>NUCLEOTIDE SEQUENCE [LARGE SCALE GENOMIC DNA]</scope>
    <source>
        <strain evidence="2">MT8872</strain>
    </source>
</reference>
<organism evidence="2 3">
    <name type="scientific">Panagrellus redivivus</name>
    <name type="common">Microworm</name>
    <dbReference type="NCBI Taxonomy" id="6233"/>
    <lineage>
        <taxon>Eukaryota</taxon>
        <taxon>Metazoa</taxon>
        <taxon>Ecdysozoa</taxon>
        <taxon>Nematoda</taxon>
        <taxon>Chromadorea</taxon>
        <taxon>Rhabditida</taxon>
        <taxon>Tylenchina</taxon>
        <taxon>Panagrolaimomorpha</taxon>
        <taxon>Panagrolaimoidea</taxon>
        <taxon>Panagrolaimidae</taxon>
        <taxon>Panagrellus</taxon>
    </lineage>
</organism>
<feature type="compositionally biased region" description="Low complexity" evidence="1">
    <location>
        <begin position="95"/>
        <end position="114"/>
    </location>
</feature>
<evidence type="ECO:0000313" key="3">
    <source>
        <dbReference type="WBParaSite" id="Pan_g11473.t2"/>
    </source>
</evidence>